<dbReference type="Gene3D" id="3.40.220.10">
    <property type="entry name" value="Leucine Aminopeptidase, subunit E, domain 1"/>
    <property type="match status" value="1"/>
</dbReference>
<name>A0A1B6HWJ3_9HEMI</name>
<evidence type="ECO:0000313" key="1">
    <source>
        <dbReference type="EMBL" id="JAS79051.1"/>
    </source>
</evidence>
<protein>
    <recommendedName>
        <fullName evidence="2">Macro domain-containing protein</fullName>
    </recommendedName>
</protein>
<reference evidence="1" key="1">
    <citation type="submission" date="2015-11" db="EMBL/GenBank/DDBJ databases">
        <title>De novo transcriptome assembly of four potential Pierce s Disease insect vectors from Arizona vineyards.</title>
        <authorList>
            <person name="Tassone E.E."/>
        </authorList>
    </citation>
    <scope>NUCLEOTIDE SEQUENCE</scope>
</reference>
<dbReference type="EMBL" id="GECU01028655">
    <property type="protein sequence ID" value="JAS79051.1"/>
    <property type="molecule type" value="Transcribed_RNA"/>
</dbReference>
<dbReference type="InterPro" id="IPR043472">
    <property type="entry name" value="Macro_dom-like"/>
</dbReference>
<organism evidence="1">
    <name type="scientific">Homalodisca liturata</name>
    <dbReference type="NCBI Taxonomy" id="320908"/>
    <lineage>
        <taxon>Eukaryota</taxon>
        <taxon>Metazoa</taxon>
        <taxon>Ecdysozoa</taxon>
        <taxon>Arthropoda</taxon>
        <taxon>Hexapoda</taxon>
        <taxon>Insecta</taxon>
        <taxon>Pterygota</taxon>
        <taxon>Neoptera</taxon>
        <taxon>Paraneoptera</taxon>
        <taxon>Hemiptera</taxon>
        <taxon>Auchenorrhyncha</taxon>
        <taxon>Membracoidea</taxon>
        <taxon>Cicadellidae</taxon>
        <taxon>Cicadellinae</taxon>
        <taxon>Proconiini</taxon>
        <taxon>Homalodisca</taxon>
    </lineage>
</organism>
<accession>A0A1B6HWJ3</accession>
<evidence type="ECO:0008006" key="2">
    <source>
        <dbReference type="Google" id="ProtNLM"/>
    </source>
</evidence>
<dbReference type="AlphaFoldDB" id="A0A1B6HWJ3"/>
<feature type="non-terminal residue" evidence="1">
    <location>
        <position position="1"/>
    </location>
</feature>
<sequence length="134" mass="14775">HMSAGVAVVFRNKFGRPQPKDCVWERLACQEIDDGAVVYSLVTKSSYCGKPELIDYGAAFNQLTQDFTTRGLKTLICSPMGCVRDLILPEQFATNIVNFQNATGASVCIVSCDQPTARRSLRCGLSHPEFLQKL</sequence>
<gene>
    <name evidence="1" type="ORF">g.852</name>
</gene>
<feature type="non-terminal residue" evidence="1">
    <location>
        <position position="134"/>
    </location>
</feature>
<proteinExistence type="predicted"/>